<comment type="caution">
    <text evidence="3">The sequence shown here is derived from an EMBL/GenBank/DDBJ whole genome shotgun (WGS) entry which is preliminary data.</text>
</comment>
<dbReference type="InterPro" id="IPR053167">
    <property type="entry name" value="Spore_coat_component"/>
</dbReference>
<keyword evidence="4" id="KW-1185">Reference proteome</keyword>
<evidence type="ECO:0000256" key="1">
    <source>
        <dbReference type="SAM" id="SignalP"/>
    </source>
</evidence>
<keyword evidence="3" id="KW-0167">Capsid protein</keyword>
<evidence type="ECO:0000313" key="4">
    <source>
        <dbReference type="Proteomes" id="UP000613160"/>
    </source>
</evidence>
<feature type="domain" description="Spore coat protein U/FanG" evidence="2">
    <location>
        <begin position="31"/>
        <end position="163"/>
    </location>
</feature>
<dbReference type="SMART" id="SM00972">
    <property type="entry name" value="SCPU"/>
    <property type="match status" value="1"/>
</dbReference>
<accession>A0A917DC30</accession>
<organism evidence="3 4">
    <name type="scientific">Aureimonas glaciei</name>
    <dbReference type="NCBI Taxonomy" id="1776957"/>
    <lineage>
        <taxon>Bacteria</taxon>
        <taxon>Pseudomonadati</taxon>
        <taxon>Pseudomonadota</taxon>
        <taxon>Alphaproteobacteria</taxon>
        <taxon>Hyphomicrobiales</taxon>
        <taxon>Aurantimonadaceae</taxon>
        <taxon>Aureimonas</taxon>
    </lineage>
</organism>
<gene>
    <name evidence="3" type="ORF">GCM10011335_33380</name>
</gene>
<dbReference type="AlphaFoldDB" id="A0A917DC30"/>
<reference evidence="3" key="1">
    <citation type="journal article" date="2014" name="Int. J. Syst. Evol. Microbiol.">
        <title>Complete genome sequence of Corynebacterium casei LMG S-19264T (=DSM 44701T), isolated from a smear-ripened cheese.</title>
        <authorList>
            <consortium name="US DOE Joint Genome Institute (JGI-PGF)"/>
            <person name="Walter F."/>
            <person name="Albersmeier A."/>
            <person name="Kalinowski J."/>
            <person name="Ruckert C."/>
        </authorList>
    </citation>
    <scope>NUCLEOTIDE SEQUENCE</scope>
    <source>
        <strain evidence="3">CGMCC 1.15493</strain>
    </source>
</reference>
<dbReference type="RefSeq" id="WP_188852760.1">
    <property type="nucleotide sequence ID" value="NZ_BMJJ01000008.1"/>
</dbReference>
<dbReference type="InterPro" id="IPR007893">
    <property type="entry name" value="Spore_coat_U/FanG"/>
</dbReference>
<feature type="chain" id="PRO_5037680427" evidence="1">
    <location>
        <begin position="27"/>
        <end position="166"/>
    </location>
</feature>
<dbReference type="EMBL" id="BMJJ01000008">
    <property type="protein sequence ID" value="GGD27600.1"/>
    <property type="molecule type" value="Genomic_DNA"/>
</dbReference>
<dbReference type="PANTHER" id="PTHR37089">
    <property type="entry name" value="PROTEIN U-RELATED"/>
    <property type="match status" value="1"/>
</dbReference>
<dbReference type="Pfam" id="PF05229">
    <property type="entry name" value="SCPU"/>
    <property type="match status" value="1"/>
</dbReference>
<name>A0A917DC30_9HYPH</name>
<proteinExistence type="predicted"/>
<evidence type="ECO:0000259" key="2">
    <source>
        <dbReference type="Pfam" id="PF05229"/>
    </source>
</evidence>
<dbReference type="Proteomes" id="UP000613160">
    <property type="component" value="Unassembled WGS sequence"/>
</dbReference>
<protein>
    <submittedName>
        <fullName evidence="3">Spore coat protein U</fullName>
    </submittedName>
</protein>
<reference evidence="3" key="2">
    <citation type="submission" date="2020-09" db="EMBL/GenBank/DDBJ databases">
        <authorList>
            <person name="Sun Q."/>
            <person name="Zhou Y."/>
        </authorList>
    </citation>
    <scope>NUCLEOTIDE SEQUENCE</scope>
    <source>
        <strain evidence="3">CGMCC 1.15493</strain>
    </source>
</reference>
<sequence>MKMFRNAIVVGGALGVLCGASTIASAVTDKTSNMAVSMTVTSECTLTANPLVFDAVGATTLSTTASNAASTLNIQCTDGTTYSITMDAGSGDGATAATRKMTSGTNTLDYSVYSDASHTDLIGGTGDELTGTADGSAQAINIYGMAPAQAAPVGDYTDTITVTLSY</sequence>
<keyword evidence="1" id="KW-0732">Signal</keyword>
<feature type="signal peptide" evidence="1">
    <location>
        <begin position="1"/>
        <end position="26"/>
    </location>
</feature>
<keyword evidence="3" id="KW-0946">Virion</keyword>
<evidence type="ECO:0000313" key="3">
    <source>
        <dbReference type="EMBL" id="GGD27600.1"/>
    </source>
</evidence>